<dbReference type="Proteomes" id="UP000789366">
    <property type="component" value="Unassembled WGS sequence"/>
</dbReference>
<protein>
    <submittedName>
        <fullName evidence="1">8637_t:CDS:1</fullName>
    </submittedName>
</protein>
<reference evidence="1" key="1">
    <citation type="submission" date="2021-06" db="EMBL/GenBank/DDBJ databases">
        <authorList>
            <person name="Kallberg Y."/>
            <person name="Tangrot J."/>
            <person name="Rosling A."/>
        </authorList>
    </citation>
    <scope>NUCLEOTIDE SEQUENCE</scope>
    <source>
        <strain evidence="1">28 12/20/2015</strain>
    </source>
</reference>
<evidence type="ECO:0000313" key="1">
    <source>
        <dbReference type="EMBL" id="CAG8775680.1"/>
    </source>
</evidence>
<dbReference type="EMBL" id="CAJVPW010056926">
    <property type="protein sequence ID" value="CAG8775680.1"/>
    <property type="molecule type" value="Genomic_DNA"/>
</dbReference>
<name>A0ACA9R461_9GLOM</name>
<evidence type="ECO:0000313" key="2">
    <source>
        <dbReference type="Proteomes" id="UP000789366"/>
    </source>
</evidence>
<sequence>PFNCSKQIKTASESIGFFFLKNHGIEHENIDNMFKNSKEFFNLSLKEKSKYGIT</sequence>
<gene>
    <name evidence="1" type="ORF">SPELUC_LOCUS16048</name>
</gene>
<feature type="non-terminal residue" evidence="1">
    <location>
        <position position="54"/>
    </location>
</feature>
<accession>A0ACA9R461</accession>
<keyword evidence="2" id="KW-1185">Reference proteome</keyword>
<comment type="caution">
    <text evidence="1">The sequence shown here is derived from an EMBL/GenBank/DDBJ whole genome shotgun (WGS) entry which is preliminary data.</text>
</comment>
<feature type="non-terminal residue" evidence="1">
    <location>
        <position position="1"/>
    </location>
</feature>
<organism evidence="1 2">
    <name type="scientific">Cetraspora pellucida</name>
    <dbReference type="NCBI Taxonomy" id="1433469"/>
    <lineage>
        <taxon>Eukaryota</taxon>
        <taxon>Fungi</taxon>
        <taxon>Fungi incertae sedis</taxon>
        <taxon>Mucoromycota</taxon>
        <taxon>Glomeromycotina</taxon>
        <taxon>Glomeromycetes</taxon>
        <taxon>Diversisporales</taxon>
        <taxon>Gigasporaceae</taxon>
        <taxon>Cetraspora</taxon>
    </lineage>
</organism>
<proteinExistence type="predicted"/>